<keyword evidence="4" id="KW-1003">Cell membrane</keyword>
<dbReference type="NCBIfam" id="TIGR00905">
    <property type="entry name" value="2A0302"/>
    <property type="match status" value="1"/>
</dbReference>
<feature type="transmembrane region" description="Helical" evidence="9">
    <location>
        <begin position="436"/>
        <end position="453"/>
    </location>
</feature>
<dbReference type="Gene3D" id="1.20.1740.10">
    <property type="entry name" value="Amino acid/polyamine transporter I"/>
    <property type="match status" value="1"/>
</dbReference>
<protein>
    <submittedName>
        <fullName evidence="10">Basic amino acid/polyamine antiporter</fullName>
    </submittedName>
</protein>
<evidence type="ECO:0000256" key="2">
    <source>
        <dbReference type="ARBA" id="ARBA00008220"/>
    </source>
</evidence>
<dbReference type="InterPro" id="IPR050367">
    <property type="entry name" value="APC_superfamily"/>
</dbReference>
<evidence type="ECO:0000256" key="6">
    <source>
        <dbReference type="ARBA" id="ARBA00022970"/>
    </source>
</evidence>
<comment type="similarity">
    <text evidence="2">Belongs to the amino acid-polyamine-organocation (APC) superfamily. Basic amino acid/polyamine antiporter (APA) (TC 2.A.3.2) family.</text>
</comment>
<evidence type="ECO:0000313" key="11">
    <source>
        <dbReference type="Proteomes" id="UP000832097"/>
    </source>
</evidence>
<sequence length="491" mass="52879">MATDTDTQTQSQPTTAKLALPALTAMVVGSMVGAGVFQLPARFATQTGVYGALIAWGIAGLGMLTLALVFQSLANRKPKLDNGVYVYAREGFGVYPGFLSAVGFWASACAGNAFYWVLIMTTMSQLFPELEPWLGQGDTWIAFGVSTAAVWGFYFLIRRGVKEAAAINFIVTVAKVVPLLLFLVLVLFFVRWDVFAANLTGGYDLPGGDSLFLQVQGTMLITVFVFLGIEGASVYSRHAKRRKDVGKATVLGFLAVLALFASISILSYGILPRDELATLAQPSVGSVLEAAVGPWGGAFIRIGLIVSVLGAYLAWQLLAADVVYAAAKDNDLPHQFARLNSRDVPNNAVLWTSILVTVILFAVQFVGNALDFTLDLTAALALAPYALASAYAVKIAITRDGYDGEQPRVRTRELIIAIISTAYTLFLMWAAGYVFLFLACLLLAPATVLYFFARREQQARIFTRPGLVTFIVIVVFAVIGIVLLATGFVQI</sequence>
<feature type="transmembrane region" description="Helical" evidence="9">
    <location>
        <begin position="298"/>
        <end position="327"/>
    </location>
</feature>
<feature type="transmembrane region" description="Helical" evidence="9">
    <location>
        <begin position="18"/>
        <end position="37"/>
    </location>
</feature>
<evidence type="ECO:0000256" key="1">
    <source>
        <dbReference type="ARBA" id="ARBA00004651"/>
    </source>
</evidence>
<keyword evidence="6" id="KW-0029">Amino-acid transport</keyword>
<feature type="transmembrane region" description="Helical" evidence="9">
    <location>
        <begin position="414"/>
        <end position="430"/>
    </location>
</feature>
<accession>A0ABY4BWQ3</accession>
<comment type="subcellular location">
    <subcellularLocation>
        <location evidence="1">Cell membrane</location>
        <topology evidence="1">Multi-pass membrane protein</topology>
    </subcellularLocation>
</comment>
<dbReference type="PANTHER" id="PTHR42770">
    <property type="entry name" value="AMINO ACID TRANSPORTER-RELATED"/>
    <property type="match status" value="1"/>
</dbReference>
<evidence type="ECO:0000256" key="9">
    <source>
        <dbReference type="SAM" id="Phobius"/>
    </source>
</evidence>
<evidence type="ECO:0000256" key="8">
    <source>
        <dbReference type="ARBA" id="ARBA00023136"/>
    </source>
</evidence>
<dbReference type="RefSeq" id="WP_243554289.1">
    <property type="nucleotide sequence ID" value="NZ_CP094528.1"/>
</dbReference>
<feature type="transmembrane region" description="Helical" evidence="9">
    <location>
        <begin position="49"/>
        <end position="73"/>
    </location>
</feature>
<dbReference type="InterPro" id="IPR004754">
    <property type="entry name" value="Amino_acid_antiprt"/>
</dbReference>
<keyword evidence="7 9" id="KW-1133">Transmembrane helix</keyword>
<dbReference type="InterPro" id="IPR002293">
    <property type="entry name" value="AA/rel_permease1"/>
</dbReference>
<evidence type="ECO:0000256" key="5">
    <source>
        <dbReference type="ARBA" id="ARBA00022692"/>
    </source>
</evidence>
<feature type="transmembrane region" description="Helical" evidence="9">
    <location>
        <begin position="210"/>
        <end position="229"/>
    </location>
</feature>
<proteinExistence type="inferred from homology"/>
<feature type="transmembrane region" description="Helical" evidence="9">
    <location>
        <begin position="169"/>
        <end position="190"/>
    </location>
</feature>
<feature type="transmembrane region" description="Helical" evidence="9">
    <location>
        <begin position="348"/>
        <end position="366"/>
    </location>
</feature>
<evidence type="ECO:0000256" key="4">
    <source>
        <dbReference type="ARBA" id="ARBA00022475"/>
    </source>
</evidence>
<keyword evidence="8 9" id="KW-0472">Membrane</keyword>
<feature type="transmembrane region" description="Helical" evidence="9">
    <location>
        <begin position="250"/>
        <end position="271"/>
    </location>
</feature>
<dbReference type="PIRSF" id="PIRSF006060">
    <property type="entry name" value="AA_transporter"/>
    <property type="match status" value="1"/>
</dbReference>
<reference evidence="10 11" key="1">
    <citation type="submission" date="2022-03" db="EMBL/GenBank/DDBJ databases">
        <title>Mucilaginibacter sp. isolated from the gut of Protaetia brevitarsis seulensis larvae.</title>
        <authorList>
            <person name="Won M."/>
            <person name="Kim S.-J."/>
            <person name="Kwon S.-W."/>
        </authorList>
    </citation>
    <scope>NUCLEOTIDE SEQUENCE [LARGE SCALE GENOMIC DNA]</scope>
    <source>
        <strain evidence="10 11">CFWR-12</strain>
    </source>
</reference>
<dbReference type="PANTHER" id="PTHR42770:SF4">
    <property type="entry name" value="ARGININE_ORNITHINE ANTIPORTER-RELATED"/>
    <property type="match status" value="1"/>
</dbReference>
<feature type="transmembrane region" description="Helical" evidence="9">
    <location>
        <begin position="139"/>
        <end position="157"/>
    </location>
</feature>
<dbReference type="EMBL" id="CP094528">
    <property type="protein sequence ID" value="UOE43329.1"/>
    <property type="molecule type" value="Genomic_DNA"/>
</dbReference>
<dbReference type="Proteomes" id="UP000832097">
    <property type="component" value="Chromosome"/>
</dbReference>
<organism evidence="10 11">
    <name type="scientific">Agromyces larvae</name>
    <dbReference type="NCBI Taxonomy" id="2929802"/>
    <lineage>
        <taxon>Bacteria</taxon>
        <taxon>Bacillati</taxon>
        <taxon>Actinomycetota</taxon>
        <taxon>Actinomycetes</taxon>
        <taxon>Micrococcales</taxon>
        <taxon>Microbacteriaceae</taxon>
        <taxon>Agromyces</taxon>
    </lineage>
</organism>
<feature type="transmembrane region" description="Helical" evidence="9">
    <location>
        <begin position="94"/>
        <end position="119"/>
    </location>
</feature>
<keyword evidence="11" id="KW-1185">Reference proteome</keyword>
<dbReference type="Pfam" id="PF13520">
    <property type="entry name" value="AA_permease_2"/>
    <property type="match status" value="1"/>
</dbReference>
<keyword evidence="3" id="KW-0813">Transport</keyword>
<name>A0ABY4BWQ3_9MICO</name>
<evidence type="ECO:0000256" key="7">
    <source>
        <dbReference type="ARBA" id="ARBA00022989"/>
    </source>
</evidence>
<evidence type="ECO:0000256" key="3">
    <source>
        <dbReference type="ARBA" id="ARBA00022448"/>
    </source>
</evidence>
<evidence type="ECO:0000313" key="10">
    <source>
        <dbReference type="EMBL" id="UOE43329.1"/>
    </source>
</evidence>
<feature type="transmembrane region" description="Helical" evidence="9">
    <location>
        <begin position="465"/>
        <end position="489"/>
    </location>
</feature>
<feature type="transmembrane region" description="Helical" evidence="9">
    <location>
        <begin position="372"/>
        <end position="393"/>
    </location>
</feature>
<keyword evidence="5 9" id="KW-0812">Transmembrane</keyword>
<gene>
    <name evidence="10" type="ORF">MTO99_14205</name>
</gene>